<evidence type="ECO:0000313" key="2">
    <source>
        <dbReference type="Proteomes" id="UP001303046"/>
    </source>
</evidence>
<organism evidence="1 2">
    <name type="scientific">Necator americanus</name>
    <name type="common">Human hookworm</name>
    <dbReference type="NCBI Taxonomy" id="51031"/>
    <lineage>
        <taxon>Eukaryota</taxon>
        <taxon>Metazoa</taxon>
        <taxon>Ecdysozoa</taxon>
        <taxon>Nematoda</taxon>
        <taxon>Chromadorea</taxon>
        <taxon>Rhabditida</taxon>
        <taxon>Rhabditina</taxon>
        <taxon>Rhabditomorpha</taxon>
        <taxon>Strongyloidea</taxon>
        <taxon>Ancylostomatidae</taxon>
        <taxon>Bunostominae</taxon>
        <taxon>Necator</taxon>
    </lineage>
</organism>
<comment type="caution">
    <text evidence="1">The sequence shown here is derived from an EMBL/GenBank/DDBJ whole genome shotgun (WGS) entry which is preliminary data.</text>
</comment>
<dbReference type="Proteomes" id="UP001303046">
    <property type="component" value="Unassembled WGS sequence"/>
</dbReference>
<proteinExistence type="predicted"/>
<evidence type="ECO:0000313" key="1">
    <source>
        <dbReference type="EMBL" id="KAK6744883.1"/>
    </source>
</evidence>
<name>A0ABR1D2W9_NECAM</name>
<protein>
    <submittedName>
        <fullName evidence="1">Uncharacterized protein</fullName>
    </submittedName>
</protein>
<reference evidence="1 2" key="1">
    <citation type="submission" date="2023-08" db="EMBL/GenBank/DDBJ databases">
        <title>A Necator americanus chromosomal reference genome.</title>
        <authorList>
            <person name="Ilik V."/>
            <person name="Petrzelkova K.J."/>
            <person name="Pardy F."/>
            <person name="Fuh T."/>
            <person name="Niatou-Singa F.S."/>
            <person name="Gouil Q."/>
            <person name="Baker L."/>
            <person name="Ritchie M.E."/>
            <person name="Jex A.R."/>
            <person name="Gazzola D."/>
            <person name="Li H."/>
            <person name="Toshio Fujiwara R."/>
            <person name="Zhan B."/>
            <person name="Aroian R.V."/>
            <person name="Pafco B."/>
            <person name="Schwarz E.M."/>
        </authorList>
    </citation>
    <scope>NUCLEOTIDE SEQUENCE [LARGE SCALE GENOMIC DNA]</scope>
    <source>
        <strain evidence="1 2">Aroian</strain>
        <tissue evidence="1">Whole animal</tissue>
    </source>
</reference>
<sequence length="83" mass="9365">MTNYSNFPLLICRKGMCTFGLDYSADIPAAYHEMDNVGVSVVQHTAWGVAYEYKRGPAQILPIIMKNGRGMTFPTKYVLKLYP</sequence>
<accession>A0ABR1D2W9</accession>
<dbReference type="EMBL" id="JAVFWL010000003">
    <property type="protein sequence ID" value="KAK6744883.1"/>
    <property type="molecule type" value="Genomic_DNA"/>
</dbReference>
<gene>
    <name evidence="1" type="primary">Necator_chrIII.g12307</name>
    <name evidence="1" type="ORF">RB195_011541</name>
</gene>
<keyword evidence="2" id="KW-1185">Reference proteome</keyword>